<evidence type="ECO:0000259" key="4">
    <source>
        <dbReference type="Pfam" id="PF13193"/>
    </source>
</evidence>
<dbReference type="SUPFAM" id="SSF56801">
    <property type="entry name" value="Acetyl-CoA synthetase-like"/>
    <property type="match status" value="1"/>
</dbReference>
<dbReference type="HOGENOM" id="CLU_000022_59_7_4"/>
<dbReference type="InterPro" id="IPR025110">
    <property type="entry name" value="AMP-bd_C"/>
</dbReference>
<dbReference type="KEGG" id="bper:BN118_3639"/>
<organism evidence="5 6">
    <name type="scientific">Bordetella pertussis (strain ATCC 9797 / DSM 5571 / CCUG 30873 / LMG 14455 / NCTC 10739 / 18323)</name>
    <dbReference type="NCBI Taxonomy" id="568706"/>
    <lineage>
        <taxon>Bacteria</taxon>
        <taxon>Pseudomonadati</taxon>
        <taxon>Pseudomonadota</taxon>
        <taxon>Betaproteobacteria</taxon>
        <taxon>Burkholderiales</taxon>
        <taxon>Alcaligenaceae</taxon>
        <taxon>Bordetella</taxon>
    </lineage>
</organism>
<reference evidence="5 6" key="1">
    <citation type="journal article" date="2012" name="BMC Genomics">
        <title>Comparative genomics of the classical Bordetella subspecies: the evolution and exchange of virulence-associated diversity amongst closely related pathogens.</title>
        <authorList>
            <person name="Park J."/>
            <person name="Zhang Y."/>
            <person name="Buboltz A.M."/>
            <person name="Zhang X."/>
            <person name="Schuster S.C."/>
            <person name="Ahuja U."/>
            <person name="Liu M."/>
            <person name="Miller J.F."/>
            <person name="Sebaihia M."/>
            <person name="Bentley S.D."/>
            <person name="Parkhill J."/>
            <person name="Harvill E.T."/>
        </authorList>
    </citation>
    <scope>NUCLEOTIDE SEQUENCE [LARGE SCALE GENOMIC DNA]</scope>
    <source>
        <strain evidence="6">ATCC 9797 / DSM 5571 / CCUG 30873 / LMG 14455 / NCTC 10739 / 18323</strain>
    </source>
</reference>
<evidence type="ECO:0000256" key="2">
    <source>
        <dbReference type="ARBA" id="ARBA00022598"/>
    </source>
</evidence>
<dbReference type="InterPro" id="IPR000873">
    <property type="entry name" value="AMP-dep_synth/lig_dom"/>
</dbReference>
<dbReference type="EMBL" id="HE965805">
    <property type="protein sequence ID" value="CCJ65064.1"/>
    <property type="molecule type" value="Genomic_DNA"/>
</dbReference>
<proteinExistence type="inferred from homology"/>
<dbReference type="InterPro" id="IPR045851">
    <property type="entry name" value="AMP-bd_C_sf"/>
</dbReference>
<name>A0A0T7CTV8_BORP1</name>
<accession>A0A0T7CTV8</accession>
<keyword evidence="6" id="KW-1185">Reference proteome</keyword>
<dbReference type="NCBIfam" id="NF004814">
    <property type="entry name" value="PRK06164.1"/>
    <property type="match status" value="1"/>
</dbReference>
<evidence type="ECO:0000313" key="5">
    <source>
        <dbReference type="EMBL" id="CCJ65064.1"/>
    </source>
</evidence>
<evidence type="ECO:0000313" key="6">
    <source>
        <dbReference type="Proteomes" id="UP000005250"/>
    </source>
</evidence>
<dbReference type="InterPro" id="IPR042099">
    <property type="entry name" value="ANL_N_sf"/>
</dbReference>
<dbReference type="Pfam" id="PF00501">
    <property type="entry name" value="AMP-binding"/>
    <property type="match status" value="1"/>
</dbReference>
<evidence type="ECO:0000256" key="1">
    <source>
        <dbReference type="ARBA" id="ARBA00006432"/>
    </source>
</evidence>
<feature type="domain" description="AMP-dependent synthetase/ligase" evidence="3">
    <location>
        <begin position="24"/>
        <end position="395"/>
    </location>
</feature>
<keyword evidence="2 5" id="KW-0436">Ligase</keyword>
<dbReference type="Gene3D" id="3.30.300.30">
    <property type="match status" value="1"/>
</dbReference>
<dbReference type="Gene3D" id="3.40.50.12780">
    <property type="entry name" value="N-terminal domain of ligase-like"/>
    <property type="match status" value="1"/>
</dbReference>
<dbReference type="GO" id="GO:0031956">
    <property type="term" value="F:medium-chain fatty acid-CoA ligase activity"/>
    <property type="evidence" value="ECO:0007669"/>
    <property type="project" value="TreeGrafter"/>
</dbReference>
<protein>
    <submittedName>
        <fullName evidence="5">Fatty acid CoA ligase</fullName>
    </submittedName>
</protein>
<comment type="similarity">
    <text evidence="1">Belongs to the ATP-dependent AMP-binding enzyme family.</text>
</comment>
<dbReference type="Proteomes" id="UP000005250">
    <property type="component" value="Chromosome"/>
</dbReference>
<dbReference type="PANTHER" id="PTHR43201">
    <property type="entry name" value="ACYL-COA SYNTHETASE"/>
    <property type="match status" value="1"/>
</dbReference>
<sequence length="543" mass="56974">MRAALAPLPEAAMPAAELFATRLDTHARERPEAVALIDRDRPVTHAALRAGVLDLAGGLAALGVCRGERVALWLPNCAHWVTMFLACARLGALTLAVNTRFRAQELGDILGRGQADWLVYWPGLKGIDFAGILAAVPPAARARLRGAIVVDGSGAQATPGPAGLAAHALAALHGPAPLPAPNAGVLCFTTSGTTSLPKFVLHDQDTLLRHGDAIARSYGYDDDSRILASAPFCGAFGFATLVGALARGVPVICEPAFDAARSVAAVRRHRVTHTYANNEALVQMFRLGERADFATARLFGFASFAPALGDLLPLARAQGVPLTGLYGSSELIALVAAQPREPADGDVSVRYEPGGALIHPEARVRARDPQDGRILTDGESGEIEILAPSLMRGYLDNPQASAGALTDDGYFRTGDLGYTLGTRQFVFQTRMGDSLRLSGFLVNPAEIEQAVEALPGIRACQVVGATRDGKTVPYAFVLLDAGASPDPPGWMAACRQGMAGFKVPAGFQVLEAFPVVESANSAKIQKHKLREQAEALLAAAPAA</sequence>
<dbReference type="AlphaFoldDB" id="A0A0T7CTV8"/>
<dbReference type="PANTHER" id="PTHR43201:SF5">
    <property type="entry name" value="MEDIUM-CHAIN ACYL-COA LIGASE ACSF2, MITOCHONDRIAL"/>
    <property type="match status" value="1"/>
</dbReference>
<dbReference type="Pfam" id="PF13193">
    <property type="entry name" value="AMP-binding_C"/>
    <property type="match status" value="1"/>
</dbReference>
<evidence type="ECO:0000259" key="3">
    <source>
        <dbReference type="Pfam" id="PF00501"/>
    </source>
</evidence>
<gene>
    <name evidence="5" type="ordered locus">BN118_3639</name>
</gene>
<dbReference type="GO" id="GO:0006631">
    <property type="term" value="P:fatty acid metabolic process"/>
    <property type="evidence" value="ECO:0007669"/>
    <property type="project" value="TreeGrafter"/>
</dbReference>
<dbReference type="eggNOG" id="COG0318">
    <property type="taxonomic scope" value="Bacteria"/>
</dbReference>
<dbReference type="GeneID" id="69603173"/>
<feature type="domain" description="AMP-binding enzyme C-terminal" evidence="4">
    <location>
        <begin position="446"/>
        <end position="517"/>
    </location>
</feature>
<dbReference type="RefSeq" id="WP_010931369.1">
    <property type="nucleotide sequence ID" value="NC_018518.1"/>
</dbReference>